<name>A0A0C3FJ76_PILCF</name>
<feature type="compositionally biased region" description="Polar residues" evidence="1">
    <location>
        <begin position="69"/>
        <end position="78"/>
    </location>
</feature>
<dbReference type="InParanoid" id="A0A0C3FJ76"/>
<feature type="region of interest" description="Disordered" evidence="1">
    <location>
        <begin position="9"/>
        <end position="186"/>
    </location>
</feature>
<organism evidence="3 4">
    <name type="scientific">Piloderma croceum (strain F 1598)</name>
    <dbReference type="NCBI Taxonomy" id="765440"/>
    <lineage>
        <taxon>Eukaryota</taxon>
        <taxon>Fungi</taxon>
        <taxon>Dikarya</taxon>
        <taxon>Basidiomycota</taxon>
        <taxon>Agaricomycotina</taxon>
        <taxon>Agaricomycetes</taxon>
        <taxon>Agaricomycetidae</taxon>
        <taxon>Atheliales</taxon>
        <taxon>Atheliaceae</taxon>
        <taxon>Piloderma</taxon>
    </lineage>
</organism>
<feature type="compositionally biased region" description="Polar residues" evidence="1">
    <location>
        <begin position="12"/>
        <end position="24"/>
    </location>
</feature>
<keyword evidence="4" id="KW-1185">Reference proteome</keyword>
<accession>A0A0C3FJ76</accession>
<sequence>MTSYFRSIFSGYPTSSQPTPVHTQSSHRSKSHSRSNSVPTINGSPAAYIYAAPSTTSTSHSRPTTKRSQSFSAHSNGPSPLRYGTYESGAGYAASEDGRHGRDRSPVFRRASYKTTDHSGGQHPSYAPSSGYASSRSNSSSSILPGAGSARSSSSSRRYPQRPSLRSNHTWDGSQSNSGAATPNYAPLNLHASTQRHASSFHMHPLLATTRLHSAPISYDILYTPSTRTVVDRTTHTAVPTHTLSQPATEPPTPSSARIVLRSDKFPWPVVVGPSSSSKSGTKFYLGGSEKSSRSAITNLDVLYALHSTLLTRVTPQEWEALGHGSRAQRKVTEAYEKRCKRMGGGWEGGVRRIDWLHCKTRLVGVEVDKHAHAHGMGKLVFGKA</sequence>
<feature type="compositionally biased region" description="Polar residues" evidence="1">
    <location>
        <begin position="168"/>
        <end position="181"/>
    </location>
</feature>
<evidence type="ECO:0000259" key="2">
    <source>
        <dbReference type="Pfam" id="PF20415"/>
    </source>
</evidence>
<proteinExistence type="predicted"/>
<gene>
    <name evidence="3" type="ORF">PILCRDRAFT_87408</name>
</gene>
<reference evidence="3 4" key="1">
    <citation type="submission" date="2014-04" db="EMBL/GenBank/DDBJ databases">
        <authorList>
            <consortium name="DOE Joint Genome Institute"/>
            <person name="Kuo A."/>
            <person name="Tarkka M."/>
            <person name="Buscot F."/>
            <person name="Kohler A."/>
            <person name="Nagy L.G."/>
            <person name="Floudas D."/>
            <person name="Copeland A."/>
            <person name="Barry K.W."/>
            <person name="Cichocki N."/>
            <person name="Veneault-Fourrey C."/>
            <person name="LaButti K."/>
            <person name="Lindquist E.A."/>
            <person name="Lipzen A."/>
            <person name="Lundell T."/>
            <person name="Morin E."/>
            <person name="Murat C."/>
            <person name="Sun H."/>
            <person name="Tunlid A."/>
            <person name="Henrissat B."/>
            <person name="Grigoriev I.V."/>
            <person name="Hibbett D.S."/>
            <person name="Martin F."/>
            <person name="Nordberg H.P."/>
            <person name="Cantor M.N."/>
            <person name="Hua S.X."/>
        </authorList>
    </citation>
    <scope>NUCLEOTIDE SEQUENCE [LARGE SCALE GENOMIC DNA]</scope>
    <source>
        <strain evidence="3 4">F 1598</strain>
    </source>
</reference>
<dbReference type="HOGENOM" id="CLU_059219_0_0_1"/>
<feature type="compositionally biased region" description="Low complexity" evidence="1">
    <location>
        <begin position="149"/>
        <end position="167"/>
    </location>
</feature>
<feature type="compositionally biased region" description="Low complexity" evidence="1">
    <location>
        <begin position="53"/>
        <end position="68"/>
    </location>
</feature>
<feature type="domain" description="DUF6699" evidence="2">
    <location>
        <begin position="217"/>
        <end position="368"/>
    </location>
</feature>
<dbReference type="Proteomes" id="UP000054166">
    <property type="component" value="Unassembled WGS sequence"/>
</dbReference>
<dbReference type="InterPro" id="IPR046522">
    <property type="entry name" value="DUF6699"/>
</dbReference>
<evidence type="ECO:0000313" key="4">
    <source>
        <dbReference type="Proteomes" id="UP000054166"/>
    </source>
</evidence>
<feature type="compositionally biased region" description="Low complexity" evidence="1">
    <location>
        <begin position="124"/>
        <end position="142"/>
    </location>
</feature>
<dbReference type="EMBL" id="KN832987">
    <property type="protein sequence ID" value="KIM84480.1"/>
    <property type="molecule type" value="Genomic_DNA"/>
</dbReference>
<evidence type="ECO:0000256" key="1">
    <source>
        <dbReference type="SAM" id="MobiDB-lite"/>
    </source>
</evidence>
<evidence type="ECO:0000313" key="3">
    <source>
        <dbReference type="EMBL" id="KIM84480.1"/>
    </source>
</evidence>
<dbReference type="OrthoDB" id="3242468at2759"/>
<dbReference type="AlphaFoldDB" id="A0A0C3FJ76"/>
<feature type="compositionally biased region" description="Basic and acidic residues" evidence="1">
    <location>
        <begin position="96"/>
        <end position="106"/>
    </location>
</feature>
<protein>
    <recommendedName>
        <fullName evidence="2">DUF6699 domain-containing protein</fullName>
    </recommendedName>
</protein>
<reference evidence="4" key="2">
    <citation type="submission" date="2015-01" db="EMBL/GenBank/DDBJ databases">
        <title>Evolutionary Origins and Diversification of the Mycorrhizal Mutualists.</title>
        <authorList>
            <consortium name="DOE Joint Genome Institute"/>
            <consortium name="Mycorrhizal Genomics Consortium"/>
            <person name="Kohler A."/>
            <person name="Kuo A."/>
            <person name="Nagy L.G."/>
            <person name="Floudas D."/>
            <person name="Copeland A."/>
            <person name="Barry K.W."/>
            <person name="Cichocki N."/>
            <person name="Veneault-Fourrey C."/>
            <person name="LaButti K."/>
            <person name="Lindquist E.A."/>
            <person name="Lipzen A."/>
            <person name="Lundell T."/>
            <person name="Morin E."/>
            <person name="Murat C."/>
            <person name="Riley R."/>
            <person name="Ohm R."/>
            <person name="Sun H."/>
            <person name="Tunlid A."/>
            <person name="Henrissat B."/>
            <person name="Grigoriev I.V."/>
            <person name="Hibbett D.S."/>
            <person name="Martin F."/>
        </authorList>
    </citation>
    <scope>NUCLEOTIDE SEQUENCE [LARGE SCALE GENOMIC DNA]</scope>
    <source>
        <strain evidence="4">F 1598</strain>
    </source>
</reference>
<dbReference type="Pfam" id="PF20415">
    <property type="entry name" value="DUF6699"/>
    <property type="match status" value="1"/>
</dbReference>